<feature type="domain" description="Thioredoxin" evidence="4">
    <location>
        <begin position="19"/>
        <end position="204"/>
    </location>
</feature>
<feature type="chain" id="PRO_5015948936" evidence="3">
    <location>
        <begin position="28"/>
        <end position="205"/>
    </location>
</feature>
<evidence type="ECO:0000256" key="1">
    <source>
        <dbReference type="ARBA" id="ARBA00003565"/>
    </source>
</evidence>
<dbReference type="PROSITE" id="PS51352">
    <property type="entry name" value="THIOREDOXIN_2"/>
    <property type="match status" value="1"/>
</dbReference>
<feature type="signal peptide" evidence="3">
    <location>
        <begin position="1"/>
        <end position="27"/>
    </location>
</feature>
<evidence type="ECO:0000256" key="2">
    <source>
        <dbReference type="ARBA" id="ARBA00005791"/>
    </source>
</evidence>
<keyword evidence="3" id="KW-0732">Signal</keyword>
<comment type="caution">
    <text evidence="5">The sequence shown here is derived from an EMBL/GenBank/DDBJ whole genome shotgun (WGS) entry which is preliminary data.</text>
</comment>
<gene>
    <name evidence="5" type="ORF">DI526_08120</name>
</gene>
<dbReference type="InterPro" id="IPR036249">
    <property type="entry name" value="Thioredoxin-like_sf"/>
</dbReference>
<protein>
    <submittedName>
        <fullName evidence="5">Thiol:disulfide interchange protein</fullName>
    </submittedName>
</protein>
<dbReference type="Proteomes" id="UP000249393">
    <property type="component" value="Unassembled WGS sequence"/>
</dbReference>
<dbReference type="Gene3D" id="3.40.30.10">
    <property type="entry name" value="Glutaredoxin"/>
    <property type="match status" value="1"/>
</dbReference>
<accession>A0A2W5V5A2</accession>
<dbReference type="InterPro" id="IPR013766">
    <property type="entry name" value="Thioredoxin_domain"/>
</dbReference>
<comment type="similarity">
    <text evidence="2">Belongs to the thioredoxin family. DsbA subfamily.</text>
</comment>
<name>A0A2W5V5A2_9CAUL</name>
<dbReference type="SUPFAM" id="SSF52833">
    <property type="entry name" value="Thioredoxin-like"/>
    <property type="match status" value="1"/>
</dbReference>
<organism evidence="5 6">
    <name type="scientific">Caulobacter segnis</name>
    <dbReference type="NCBI Taxonomy" id="88688"/>
    <lineage>
        <taxon>Bacteria</taxon>
        <taxon>Pseudomonadati</taxon>
        <taxon>Pseudomonadota</taxon>
        <taxon>Alphaproteobacteria</taxon>
        <taxon>Caulobacterales</taxon>
        <taxon>Caulobacteraceae</taxon>
        <taxon>Caulobacter</taxon>
    </lineage>
</organism>
<evidence type="ECO:0000313" key="5">
    <source>
        <dbReference type="EMBL" id="PZR35199.1"/>
    </source>
</evidence>
<dbReference type="PANTHER" id="PTHR13887:SF56">
    <property type="entry name" value="THIOREDOXIN-LIKE REDUCTASE RV2466C"/>
    <property type="match status" value="1"/>
</dbReference>
<dbReference type="EMBL" id="QFQZ01000018">
    <property type="protein sequence ID" value="PZR35199.1"/>
    <property type="molecule type" value="Genomic_DNA"/>
</dbReference>
<proteinExistence type="inferred from homology"/>
<dbReference type="AlphaFoldDB" id="A0A2W5V5A2"/>
<evidence type="ECO:0000256" key="3">
    <source>
        <dbReference type="SAM" id="SignalP"/>
    </source>
</evidence>
<dbReference type="PANTHER" id="PTHR13887">
    <property type="entry name" value="GLUTATHIONE S-TRANSFERASE KAPPA"/>
    <property type="match status" value="1"/>
</dbReference>
<dbReference type="InterPro" id="IPR012336">
    <property type="entry name" value="Thioredoxin-like_fold"/>
</dbReference>
<comment type="function">
    <text evidence="1">May be required for disulfide bond formation in some proteins.</text>
</comment>
<reference evidence="5 6" key="1">
    <citation type="submission" date="2017-08" db="EMBL/GenBank/DDBJ databases">
        <title>Infants hospitalized years apart are colonized by the same room-sourced microbial strains.</title>
        <authorList>
            <person name="Brooks B."/>
            <person name="Olm M.R."/>
            <person name="Firek B.A."/>
            <person name="Baker R."/>
            <person name="Thomas B.C."/>
            <person name="Morowitz M.J."/>
            <person name="Banfield J.F."/>
        </authorList>
    </citation>
    <scope>NUCLEOTIDE SEQUENCE [LARGE SCALE GENOMIC DNA]</scope>
    <source>
        <strain evidence="5">S2_003_000_R2_4</strain>
    </source>
</reference>
<sequence>MTLDRRALIVSGLALPGLALGATPARAAPLPPVPGEMTLGSPKAPVQFVVYASASCPHCAHWWTEELPQVRKAFIDTGKVRLVFREFLTPPTEFAAAGFILARRIPGKYFDVLATIFQRQEEIYRSEKLWEGLEAIGKQYGLTPAQFSAALKDPAALKAVNDRFFRAINQDNIEVTPTFFVNGSPIEGDIGFDALSRAFGVAAKG</sequence>
<dbReference type="Pfam" id="PF13462">
    <property type="entry name" value="Thioredoxin_4"/>
    <property type="match status" value="1"/>
</dbReference>
<evidence type="ECO:0000313" key="6">
    <source>
        <dbReference type="Proteomes" id="UP000249393"/>
    </source>
</evidence>
<evidence type="ECO:0000259" key="4">
    <source>
        <dbReference type="PROSITE" id="PS51352"/>
    </source>
</evidence>
<dbReference type="RefSeq" id="WP_304276407.1">
    <property type="nucleotide sequence ID" value="NZ_QFQZ01000018.1"/>
</dbReference>